<sequence length="95" mass="10885">MVLRFARNLDPKIVTQNPESLVGAERVFSQLNLIKTKNRNRLNVTTCEALLHTKQLVSNVKCINFQPAKNFLTCNLRSKNVEKPDETEEIADILF</sequence>
<evidence type="ECO:0000313" key="1">
    <source>
        <dbReference type="EMBL" id="EFA07096.1"/>
    </source>
</evidence>
<dbReference type="InterPro" id="IPR012337">
    <property type="entry name" value="RNaseH-like_sf"/>
</dbReference>
<organism evidence="1 2">
    <name type="scientific">Tribolium castaneum</name>
    <name type="common">Red flour beetle</name>
    <dbReference type="NCBI Taxonomy" id="7070"/>
    <lineage>
        <taxon>Eukaryota</taxon>
        <taxon>Metazoa</taxon>
        <taxon>Ecdysozoa</taxon>
        <taxon>Arthropoda</taxon>
        <taxon>Hexapoda</taxon>
        <taxon>Insecta</taxon>
        <taxon>Pterygota</taxon>
        <taxon>Neoptera</taxon>
        <taxon>Endopterygota</taxon>
        <taxon>Coleoptera</taxon>
        <taxon>Polyphaga</taxon>
        <taxon>Cucujiformia</taxon>
        <taxon>Tenebrionidae</taxon>
        <taxon>Tenebrionidae incertae sedis</taxon>
        <taxon>Tribolium</taxon>
    </lineage>
</organism>
<dbReference type="EMBL" id="KQ971354">
    <property type="protein sequence ID" value="EFA07096.1"/>
    <property type="molecule type" value="Genomic_DNA"/>
</dbReference>
<dbReference type="SUPFAM" id="SSF53098">
    <property type="entry name" value="Ribonuclease H-like"/>
    <property type="match status" value="1"/>
</dbReference>
<dbReference type="InParanoid" id="D6WS79"/>
<name>D6WS79_TRICA</name>
<evidence type="ECO:0008006" key="3">
    <source>
        <dbReference type="Google" id="ProtNLM"/>
    </source>
</evidence>
<dbReference type="Proteomes" id="UP000007266">
    <property type="component" value="Linkage group 7"/>
</dbReference>
<dbReference type="AlphaFoldDB" id="D6WS79"/>
<gene>
    <name evidence="1" type="primary">GLEAN_10086</name>
    <name evidence="1" type="ORF">TcasGA2_TC010086</name>
</gene>
<accession>D6WS79</accession>
<reference evidence="1 2" key="2">
    <citation type="journal article" date="2010" name="Nucleic Acids Res.">
        <title>BeetleBase in 2010: revisions to provide comprehensive genomic information for Tribolium castaneum.</title>
        <authorList>
            <person name="Kim H.S."/>
            <person name="Murphy T."/>
            <person name="Xia J."/>
            <person name="Caragea D."/>
            <person name="Park Y."/>
            <person name="Beeman R.W."/>
            <person name="Lorenzen M.D."/>
            <person name="Butcher S."/>
            <person name="Manak J.R."/>
            <person name="Brown S.J."/>
        </authorList>
    </citation>
    <scope>GENOME REANNOTATION</scope>
    <source>
        <strain evidence="1 2">Georgia GA2</strain>
    </source>
</reference>
<proteinExistence type="predicted"/>
<dbReference type="PhylomeDB" id="D6WS79"/>
<reference evidence="1 2" key="1">
    <citation type="journal article" date="2008" name="Nature">
        <title>The genome of the model beetle and pest Tribolium castaneum.</title>
        <authorList>
            <consortium name="Tribolium Genome Sequencing Consortium"/>
            <person name="Richards S."/>
            <person name="Gibbs R.A."/>
            <person name="Weinstock G.M."/>
            <person name="Brown S.J."/>
            <person name="Denell R."/>
            <person name="Beeman R.W."/>
            <person name="Gibbs R."/>
            <person name="Beeman R.W."/>
            <person name="Brown S.J."/>
            <person name="Bucher G."/>
            <person name="Friedrich M."/>
            <person name="Grimmelikhuijzen C.J."/>
            <person name="Klingler M."/>
            <person name="Lorenzen M."/>
            <person name="Richards S."/>
            <person name="Roth S."/>
            <person name="Schroder R."/>
            <person name="Tautz D."/>
            <person name="Zdobnov E.M."/>
            <person name="Muzny D."/>
            <person name="Gibbs R.A."/>
            <person name="Weinstock G.M."/>
            <person name="Attaway T."/>
            <person name="Bell S."/>
            <person name="Buhay C.J."/>
            <person name="Chandrabose M.N."/>
            <person name="Chavez D."/>
            <person name="Clerk-Blankenburg K.P."/>
            <person name="Cree A."/>
            <person name="Dao M."/>
            <person name="Davis C."/>
            <person name="Chacko J."/>
            <person name="Dinh H."/>
            <person name="Dugan-Rocha S."/>
            <person name="Fowler G."/>
            <person name="Garner T.T."/>
            <person name="Garnes J."/>
            <person name="Gnirke A."/>
            <person name="Hawes A."/>
            <person name="Hernandez J."/>
            <person name="Hines S."/>
            <person name="Holder M."/>
            <person name="Hume J."/>
            <person name="Jhangiani S.N."/>
            <person name="Joshi V."/>
            <person name="Khan Z.M."/>
            <person name="Jackson L."/>
            <person name="Kovar C."/>
            <person name="Kowis A."/>
            <person name="Lee S."/>
            <person name="Lewis L.R."/>
            <person name="Margolis J."/>
            <person name="Morgan M."/>
            <person name="Nazareth L.V."/>
            <person name="Nguyen N."/>
            <person name="Okwuonu G."/>
            <person name="Parker D."/>
            <person name="Richards S."/>
            <person name="Ruiz S.J."/>
            <person name="Santibanez J."/>
            <person name="Savard J."/>
            <person name="Scherer S.E."/>
            <person name="Schneider B."/>
            <person name="Sodergren E."/>
            <person name="Tautz D."/>
            <person name="Vattahil S."/>
            <person name="Villasana D."/>
            <person name="White C.S."/>
            <person name="Wright R."/>
            <person name="Park Y."/>
            <person name="Beeman R.W."/>
            <person name="Lord J."/>
            <person name="Oppert B."/>
            <person name="Lorenzen M."/>
            <person name="Brown S."/>
            <person name="Wang L."/>
            <person name="Savard J."/>
            <person name="Tautz D."/>
            <person name="Richards S."/>
            <person name="Weinstock G."/>
            <person name="Gibbs R.A."/>
            <person name="Liu Y."/>
            <person name="Worley K."/>
            <person name="Weinstock G."/>
            <person name="Elsik C.G."/>
            <person name="Reese J.T."/>
            <person name="Elhaik E."/>
            <person name="Landan G."/>
            <person name="Graur D."/>
            <person name="Arensburger P."/>
            <person name="Atkinson P."/>
            <person name="Beeman R.W."/>
            <person name="Beidler J."/>
            <person name="Brown S.J."/>
            <person name="Demuth J.P."/>
            <person name="Drury D.W."/>
            <person name="Du Y.Z."/>
            <person name="Fujiwara H."/>
            <person name="Lorenzen M."/>
            <person name="Maselli V."/>
            <person name="Osanai M."/>
            <person name="Park Y."/>
            <person name="Robertson H.M."/>
            <person name="Tu Z."/>
            <person name="Wang J.J."/>
            <person name="Wang S."/>
            <person name="Richards S."/>
            <person name="Song H."/>
            <person name="Zhang L."/>
            <person name="Sodergren E."/>
            <person name="Werner D."/>
            <person name="Stanke M."/>
            <person name="Morgenstern B."/>
            <person name="Solovyev V."/>
            <person name="Kosarev P."/>
            <person name="Brown G."/>
            <person name="Chen H.C."/>
            <person name="Ermolaeva O."/>
            <person name="Hlavina W."/>
            <person name="Kapustin Y."/>
            <person name="Kiryutin B."/>
            <person name="Kitts P."/>
            <person name="Maglott D."/>
            <person name="Pruitt K."/>
            <person name="Sapojnikov V."/>
            <person name="Souvorov A."/>
            <person name="Mackey A.J."/>
            <person name="Waterhouse R.M."/>
            <person name="Wyder S."/>
            <person name="Zdobnov E.M."/>
            <person name="Zdobnov E.M."/>
            <person name="Wyder S."/>
            <person name="Kriventseva E.V."/>
            <person name="Kadowaki T."/>
            <person name="Bork P."/>
            <person name="Aranda M."/>
            <person name="Bao R."/>
            <person name="Beermann A."/>
            <person name="Berns N."/>
            <person name="Bolognesi R."/>
            <person name="Bonneton F."/>
            <person name="Bopp D."/>
            <person name="Brown S.J."/>
            <person name="Bucher G."/>
            <person name="Butts T."/>
            <person name="Chaumot A."/>
            <person name="Denell R.E."/>
            <person name="Ferrier D.E."/>
            <person name="Friedrich M."/>
            <person name="Gordon C.M."/>
            <person name="Jindra M."/>
            <person name="Klingler M."/>
            <person name="Lan Q."/>
            <person name="Lattorff H.M."/>
            <person name="Laudet V."/>
            <person name="von Levetsow C."/>
            <person name="Liu Z."/>
            <person name="Lutz R."/>
            <person name="Lynch J.A."/>
            <person name="da Fonseca R.N."/>
            <person name="Posnien N."/>
            <person name="Reuter R."/>
            <person name="Roth S."/>
            <person name="Savard J."/>
            <person name="Schinko J.B."/>
            <person name="Schmitt C."/>
            <person name="Schoppmeier M."/>
            <person name="Schroder R."/>
            <person name="Shippy T.D."/>
            <person name="Simonnet F."/>
            <person name="Marques-Souza H."/>
            <person name="Tautz D."/>
            <person name="Tomoyasu Y."/>
            <person name="Trauner J."/>
            <person name="Van der Zee M."/>
            <person name="Vervoort M."/>
            <person name="Wittkopp N."/>
            <person name="Wimmer E.A."/>
            <person name="Yang X."/>
            <person name="Jones A.K."/>
            <person name="Sattelle D.B."/>
            <person name="Ebert P.R."/>
            <person name="Nelson D."/>
            <person name="Scott J.G."/>
            <person name="Beeman R.W."/>
            <person name="Muthukrishnan S."/>
            <person name="Kramer K.J."/>
            <person name="Arakane Y."/>
            <person name="Beeman R.W."/>
            <person name="Zhu Q."/>
            <person name="Hogenkamp D."/>
            <person name="Dixit R."/>
            <person name="Oppert B."/>
            <person name="Jiang H."/>
            <person name="Zou Z."/>
            <person name="Marshall J."/>
            <person name="Elpidina E."/>
            <person name="Vinokurov K."/>
            <person name="Oppert C."/>
            <person name="Zou Z."/>
            <person name="Evans J."/>
            <person name="Lu Z."/>
            <person name="Zhao P."/>
            <person name="Sumathipala N."/>
            <person name="Altincicek B."/>
            <person name="Vilcinskas A."/>
            <person name="Williams M."/>
            <person name="Hultmark D."/>
            <person name="Hetru C."/>
            <person name="Jiang H."/>
            <person name="Grimmelikhuijzen C.J."/>
            <person name="Hauser F."/>
            <person name="Cazzamali G."/>
            <person name="Williamson M."/>
            <person name="Park Y."/>
            <person name="Li B."/>
            <person name="Tanaka Y."/>
            <person name="Predel R."/>
            <person name="Neupert S."/>
            <person name="Schachtner J."/>
            <person name="Verleyen P."/>
            <person name="Raible F."/>
            <person name="Bork P."/>
            <person name="Friedrich M."/>
            <person name="Walden K.K."/>
            <person name="Robertson H.M."/>
            <person name="Angeli S."/>
            <person name="Foret S."/>
            <person name="Bucher G."/>
            <person name="Schuetz S."/>
            <person name="Maleszka R."/>
            <person name="Wimmer E.A."/>
            <person name="Beeman R.W."/>
            <person name="Lorenzen M."/>
            <person name="Tomoyasu Y."/>
            <person name="Miller S.C."/>
            <person name="Grossmann D."/>
            <person name="Bucher G."/>
        </authorList>
    </citation>
    <scope>NUCLEOTIDE SEQUENCE [LARGE SCALE GENOMIC DNA]</scope>
    <source>
        <strain evidence="1 2">Georgia GA2</strain>
    </source>
</reference>
<keyword evidence="2" id="KW-1185">Reference proteome</keyword>
<evidence type="ECO:0000313" key="2">
    <source>
        <dbReference type="Proteomes" id="UP000007266"/>
    </source>
</evidence>
<protein>
    <recommendedName>
        <fullName evidence="3">HAT C-terminal dimerisation domain-containing protein</fullName>
    </recommendedName>
</protein>
<dbReference type="HOGENOM" id="CLU_2375529_0_0_1"/>